<dbReference type="EMBL" id="NHZO01000161">
    <property type="protein sequence ID" value="PHQ48631.1"/>
    <property type="molecule type" value="Genomic_DNA"/>
</dbReference>
<keyword evidence="13" id="KW-1185">Reference proteome</keyword>
<dbReference type="PROSITE" id="PS50164">
    <property type="entry name" value="GIY_YIG"/>
    <property type="match status" value="1"/>
</dbReference>
<protein>
    <recommendedName>
        <fullName evidence="7">UvrABC system protein C</fullName>
        <shortName evidence="7">Protein UvrC</shortName>
    </recommendedName>
    <alternativeName>
        <fullName evidence="7">Excinuclease ABC subunit C</fullName>
    </alternativeName>
</protein>
<comment type="function">
    <text evidence="7">The UvrABC repair system catalyzes the recognition and processing of DNA lesions. UvrC both incises the 5' and 3' sides of the lesion. The N-terminal half is responsible for the 3' incision and the C-terminal half is responsible for the 5' incision.</text>
</comment>
<dbReference type="GO" id="GO:0006289">
    <property type="term" value="P:nucleotide-excision repair"/>
    <property type="evidence" value="ECO:0007669"/>
    <property type="project" value="UniProtKB-UniRule"/>
</dbReference>
<dbReference type="RefSeq" id="WP_099201910.1">
    <property type="nucleotide sequence ID" value="NZ_JBIRXA010000001.1"/>
</dbReference>
<dbReference type="SMART" id="SM00278">
    <property type="entry name" value="HhH1"/>
    <property type="match status" value="2"/>
</dbReference>
<dbReference type="Gene3D" id="3.40.1440.10">
    <property type="entry name" value="GIY-YIG endonuclease"/>
    <property type="match status" value="1"/>
</dbReference>
<dbReference type="Gene3D" id="1.10.150.20">
    <property type="entry name" value="5' to 3' exonuclease, C-terminal subdomain"/>
    <property type="match status" value="1"/>
</dbReference>
<keyword evidence="1 7" id="KW-0963">Cytoplasm</keyword>
<evidence type="ECO:0000256" key="8">
    <source>
        <dbReference type="SAM" id="Coils"/>
    </source>
</evidence>
<dbReference type="InterPro" id="IPR036876">
    <property type="entry name" value="UVR_dom_sf"/>
</dbReference>
<feature type="domain" description="GIY-YIG" evidence="10">
    <location>
        <begin position="16"/>
        <end position="95"/>
    </location>
</feature>
<evidence type="ECO:0000256" key="2">
    <source>
        <dbReference type="ARBA" id="ARBA00022763"/>
    </source>
</evidence>
<proteinExistence type="inferred from homology"/>
<feature type="domain" description="UVR" evidence="9">
    <location>
        <begin position="208"/>
        <end position="243"/>
    </location>
</feature>
<dbReference type="PANTHER" id="PTHR30562">
    <property type="entry name" value="UVRC/OXIDOREDUCTASE"/>
    <property type="match status" value="1"/>
</dbReference>
<dbReference type="InterPro" id="IPR010994">
    <property type="entry name" value="RuvA_2-like"/>
</dbReference>
<evidence type="ECO:0000259" key="9">
    <source>
        <dbReference type="PROSITE" id="PS50151"/>
    </source>
</evidence>
<dbReference type="SUPFAM" id="SSF47781">
    <property type="entry name" value="RuvA domain 2-like"/>
    <property type="match status" value="1"/>
</dbReference>
<dbReference type="AlphaFoldDB" id="A0A2G1XBP9"/>
<dbReference type="PROSITE" id="PS50151">
    <property type="entry name" value="UVR"/>
    <property type="match status" value="1"/>
</dbReference>
<keyword evidence="5 7" id="KW-0234">DNA repair</keyword>
<keyword evidence="2 7" id="KW-0227">DNA damage</keyword>
<dbReference type="SMART" id="SM00465">
    <property type="entry name" value="GIYc"/>
    <property type="match status" value="1"/>
</dbReference>
<dbReference type="OrthoDB" id="9804933at2"/>
<evidence type="ECO:0000259" key="11">
    <source>
        <dbReference type="PROSITE" id="PS50165"/>
    </source>
</evidence>
<evidence type="ECO:0000256" key="5">
    <source>
        <dbReference type="ARBA" id="ARBA00023204"/>
    </source>
</evidence>
<evidence type="ECO:0000259" key="10">
    <source>
        <dbReference type="PROSITE" id="PS50164"/>
    </source>
</evidence>
<dbReference type="Pfam" id="PF08459">
    <property type="entry name" value="UvrC_RNaseH_dom"/>
    <property type="match status" value="1"/>
</dbReference>
<dbReference type="Gene3D" id="4.10.860.10">
    <property type="entry name" value="UVR domain"/>
    <property type="match status" value="1"/>
</dbReference>
<feature type="coiled-coil region" evidence="8">
    <location>
        <begin position="211"/>
        <end position="247"/>
    </location>
</feature>
<evidence type="ECO:0000256" key="7">
    <source>
        <dbReference type="HAMAP-Rule" id="MF_00203"/>
    </source>
</evidence>
<sequence>MADPSSYRPKPGQIPDSPGVYRFRDEHGRVIYVGKAKSLRQRLSSYFQDLAGLHPRTRTMVTTAASVEWTVVSTEVEALQLEYSWIKEYDPRFNVKYRDDKSYPSLAVTLNEEFPRVQVMRGPKKKGVRYFGPYAHAWAIRETVDLMLRVFPVRTCSAGVFKRSAQIGRPCLLGYIGKCSAPCVGRVTPEEHRELAEEFCDFMAGRTGAYIRRLEQRMHDAAEEMEYERAARLRDDIEALRRAMEKNAVVLADATDADLIAVAEDELEAAVQIFHVRGGRVRGQRGWVTDKVEAVDTAGLVEHALQQLYGEESGDAVPKEVLVPALPQPAEPVAQWLTERRGARVDLRIPQRGDKRDLMATVQRNAQQALVLHKTRRASDLTTRSRALEEIAGALGLDSAPLRIECFDISHLQGQDVVASMVVFEDGLARKSEYRRFQIKGRVGDTQVWHGTGQDDVRSMHEVVSRRFRRYLQEKQKTGEWTEEALDGEVSAEGDDRPKRFAYPPQLVVVDGGKPQVAAAQRALDELGVTDVAVCGLAKRLEEVWLPEEDDPVVLPRTSEGLYLLQRVRDEAHRFAIAYQRGKRTKTMKAGPLDTVPGLGSTRKQALLKHFGSVKRLRAATVEQICETPGIGRKTAETIVAALARAAPPAPAVNMATGEIMDDAEE</sequence>
<dbReference type="InterPro" id="IPR038476">
    <property type="entry name" value="UvrC_RNase_H_dom_sf"/>
</dbReference>
<dbReference type="GO" id="GO:0009432">
    <property type="term" value="P:SOS response"/>
    <property type="evidence" value="ECO:0007669"/>
    <property type="project" value="UniProtKB-UniRule"/>
</dbReference>
<accession>A0A2G1XBP9</accession>
<dbReference type="NCBIfam" id="TIGR00194">
    <property type="entry name" value="uvrC"/>
    <property type="match status" value="1"/>
</dbReference>
<evidence type="ECO:0000256" key="6">
    <source>
        <dbReference type="ARBA" id="ARBA00023236"/>
    </source>
</evidence>
<dbReference type="Gene3D" id="3.30.420.340">
    <property type="entry name" value="UvrC, RNAse H endonuclease domain"/>
    <property type="match status" value="1"/>
</dbReference>
<dbReference type="FunFam" id="3.30.420.340:FF:000003">
    <property type="entry name" value="UvrABC system protein C"/>
    <property type="match status" value="1"/>
</dbReference>
<evidence type="ECO:0000313" key="12">
    <source>
        <dbReference type="EMBL" id="PHQ48631.1"/>
    </source>
</evidence>
<dbReference type="InterPro" id="IPR035901">
    <property type="entry name" value="GIY-YIG_endonuc_sf"/>
</dbReference>
<comment type="subcellular location">
    <subcellularLocation>
        <location evidence="7">Cytoplasm</location>
    </subcellularLocation>
</comment>
<dbReference type="SUPFAM" id="SSF46600">
    <property type="entry name" value="C-terminal UvrC-binding domain of UvrB"/>
    <property type="match status" value="1"/>
</dbReference>
<name>A0A2G1XBP9_STRCJ</name>
<comment type="similarity">
    <text evidence="7">Belongs to the UvrC family.</text>
</comment>
<dbReference type="Pfam" id="PF14520">
    <property type="entry name" value="HHH_5"/>
    <property type="match status" value="1"/>
</dbReference>
<dbReference type="FunFam" id="3.40.1440.10:FF:000001">
    <property type="entry name" value="UvrABC system protein C"/>
    <property type="match status" value="1"/>
</dbReference>
<keyword evidence="4 7" id="KW-0267">Excision nuclease</keyword>
<dbReference type="PANTHER" id="PTHR30562:SF1">
    <property type="entry name" value="UVRABC SYSTEM PROTEIN C"/>
    <property type="match status" value="1"/>
</dbReference>
<organism evidence="12 13">
    <name type="scientific">Streptomyces cinnamoneus</name>
    <name type="common">Streptoverticillium cinnamoneum</name>
    <dbReference type="NCBI Taxonomy" id="53446"/>
    <lineage>
        <taxon>Bacteria</taxon>
        <taxon>Bacillati</taxon>
        <taxon>Actinomycetota</taxon>
        <taxon>Actinomycetes</taxon>
        <taxon>Kitasatosporales</taxon>
        <taxon>Streptomycetaceae</taxon>
        <taxon>Streptomyces</taxon>
        <taxon>Streptomyces cinnamoneus group</taxon>
    </lineage>
</organism>
<dbReference type="SUPFAM" id="SSF82771">
    <property type="entry name" value="GIY-YIG endonuclease"/>
    <property type="match status" value="1"/>
</dbReference>
<evidence type="ECO:0000256" key="4">
    <source>
        <dbReference type="ARBA" id="ARBA00022881"/>
    </source>
</evidence>
<dbReference type="InterPro" id="IPR004791">
    <property type="entry name" value="UvrC"/>
</dbReference>
<dbReference type="HAMAP" id="MF_00203">
    <property type="entry name" value="UvrC"/>
    <property type="match status" value="1"/>
</dbReference>
<evidence type="ECO:0000256" key="3">
    <source>
        <dbReference type="ARBA" id="ARBA00022769"/>
    </source>
</evidence>
<dbReference type="Pfam" id="PF22920">
    <property type="entry name" value="UvrC_RNaseH"/>
    <property type="match status" value="1"/>
</dbReference>
<dbReference type="GO" id="GO:0005737">
    <property type="term" value="C:cytoplasm"/>
    <property type="evidence" value="ECO:0007669"/>
    <property type="project" value="UniProtKB-SubCell"/>
</dbReference>
<dbReference type="CDD" id="cd10434">
    <property type="entry name" value="GIY-YIG_UvrC_Cho"/>
    <property type="match status" value="1"/>
</dbReference>
<gene>
    <name evidence="7" type="primary">uvrC</name>
    <name evidence="12" type="ORF">BLA24_28345</name>
</gene>
<keyword evidence="3 7" id="KW-0228">DNA excision</keyword>
<dbReference type="GO" id="GO:0009381">
    <property type="term" value="F:excinuclease ABC activity"/>
    <property type="evidence" value="ECO:0007669"/>
    <property type="project" value="UniProtKB-UniRule"/>
</dbReference>
<dbReference type="Pfam" id="PF01541">
    <property type="entry name" value="GIY-YIG"/>
    <property type="match status" value="1"/>
</dbReference>
<comment type="caution">
    <text evidence="12">The sequence shown here is derived from an EMBL/GenBank/DDBJ whole genome shotgun (WGS) entry which is preliminary data.</text>
</comment>
<dbReference type="InterPro" id="IPR001162">
    <property type="entry name" value="UvrC_RNase_H_dom"/>
</dbReference>
<dbReference type="PROSITE" id="PS50165">
    <property type="entry name" value="UVRC"/>
    <property type="match status" value="1"/>
</dbReference>
<dbReference type="InterPro" id="IPR001943">
    <property type="entry name" value="UVR_dom"/>
</dbReference>
<comment type="subunit">
    <text evidence="7">Interacts with UvrB in an incision complex.</text>
</comment>
<dbReference type="GO" id="GO:0003677">
    <property type="term" value="F:DNA binding"/>
    <property type="evidence" value="ECO:0007669"/>
    <property type="project" value="UniProtKB-UniRule"/>
</dbReference>
<dbReference type="GO" id="GO:0009380">
    <property type="term" value="C:excinuclease repair complex"/>
    <property type="evidence" value="ECO:0007669"/>
    <property type="project" value="InterPro"/>
</dbReference>
<evidence type="ECO:0000256" key="1">
    <source>
        <dbReference type="ARBA" id="ARBA00022490"/>
    </source>
</evidence>
<evidence type="ECO:0000313" key="13">
    <source>
        <dbReference type="Proteomes" id="UP000222531"/>
    </source>
</evidence>
<dbReference type="Pfam" id="PF02151">
    <property type="entry name" value="UVR"/>
    <property type="match status" value="1"/>
</dbReference>
<dbReference type="InterPro" id="IPR050066">
    <property type="entry name" value="UvrABC_protein_C"/>
</dbReference>
<dbReference type="InterPro" id="IPR000305">
    <property type="entry name" value="GIY-YIG_endonuc"/>
</dbReference>
<feature type="domain" description="UvrC family homology region profile" evidence="11">
    <location>
        <begin position="259"/>
        <end position="524"/>
    </location>
</feature>
<dbReference type="NCBIfam" id="NF001824">
    <property type="entry name" value="PRK00558.1-5"/>
    <property type="match status" value="1"/>
</dbReference>
<reference evidence="12 13" key="1">
    <citation type="journal article" date="2017" name="Biochemistry">
        <title>Identification of the Biosynthetic Pathway for the Antibiotic Bicyclomycin.</title>
        <authorList>
            <person name="Patteson J."/>
            <person name="Cai W."/>
            <person name="Johnson R.A."/>
            <person name="Santa Maria K."/>
            <person name="Li B."/>
        </authorList>
    </citation>
    <scope>NUCLEOTIDE SEQUENCE [LARGE SCALE GENOMIC DNA]</scope>
    <source>
        <strain evidence="12 13">ATCC 21532</strain>
    </source>
</reference>
<dbReference type="Proteomes" id="UP000222531">
    <property type="component" value="Unassembled WGS sequence"/>
</dbReference>
<keyword evidence="6 7" id="KW-0742">SOS response</keyword>
<keyword evidence="8" id="KW-0175">Coiled coil</keyword>
<dbReference type="InterPro" id="IPR047296">
    <property type="entry name" value="GIY-YIG_UvrC_Cho"/>
</dbReference>
<dbReference type="InterPro" id="IPR003583">
    <property type="entry name" value="Hlx-hairpin-Hlx_DNA-bd_motif"/>
</dbReference>